<name>A0ACB9QAP7_BAUVA</name>
<comment type="caution">
    <text evidence="1">The sequence shown here is derived from an EMBL/GenBank/DDBJ whole genome shotgun (WGS) entry which is preliminary data.</text>
</comment>
<reference evidence="1 2" key="1">
    <citation type="journal article" date="2022" name="DNA Res.">
        <title>Chromosomal-level genome assembly of the orchid tree Bauhinia variegata (Leguminosae; Cercidoideae) supports the allotetraploid origin hypothesis of Bauhinia.</title>
        <authorList>
            <person name="Zhong Y."/>
            <person name="Chen Y."/>
            <person name="Zheng D."/>
            <person name="Pang J."/>
            <person name="Liu Y."/>
            <person name="Luo S."/>
            <person name="Meng S."/>
            <person name="Qian L."/>
            <person name="Wei D."/>
            <person name="Dai S."/>
            <person name="Zhou R."/>
        </authorList>
    </citation>
    <scope>NUCLEOTIDE SEQUENCE [LARGE SCALE GENOMIC DNA]</scope>
    <source>
        <strain evidence="1">BV-YZ2020</strain>
    </source>
</reference>
<organism evidence="1 2">
    <name type="scientific">Bauhinia variegata</name>
    <name type="common">Purple orchid tree</name>
    <name type="synonym">Phanera variegata</name>
    <dbReference type="NCBI Taxonomy" id="167791"/>
    <lineage>
        <taxon>Eukaryota</taxon>
        <taxon>Viridiplantae</taxon>
        <taxon>Streptophyta</taxon>
        <taxon>Embryophyta</taxon>
        <taxon>Tracheophyta</taxon>
        <taxon>Spermatophyta</taxon>
        <taxon>Magnoliopsida</taxon>
        <taxon>eudicotyledons</taxon>
        <taxon>Gunneridae</taxon>
        <taxon>Pentapetalae</taxon>
        <taxon>rosids</taxon>
        <taxon>fabids</taxon>
        <taxon>Fabales</taxon>
        <taxon>Fabaceae</taxon>
        <taxon>Cercidoideae</taxon>
        <taxon>Cercideae</taxon>
        <taxon>Bauhiniinae</taxon>
        <taxon>Bauhinia</taxon>
    </lineage>
</organism>
<protein>
    <submittedName>
        <fullName evidence="1">Uncharacterized protein</fullName>
    </submittedName>
</protein>
<dbReference type="EMBL" id="CM039426">
    <property type="protein sequence ID" value="KAI4356941.1"/>
    <property type="molecule type" value="Genomic_DNA"/>
</dbReference>
<evidence type="ECO:0000313" key="2">
    <source>
        <dbReference type="Proteomes" id="UP000828941"/>
    </source>
</evidence>
<sequence>MGNGKRSRSSDVVLGNIDLLAEILVRLPPKSLVGFKCVCKQWLSLISNSEFGRYHALRNQGSLSVPSALFFRAYYVRSPPFEVAHLRNHACTSKVRNFDYLGDPSTVTILDSCNGLLLCDVFCKRSRPKQVSRYFVCNPTTRQFARISSPNGEVLSLYLAFEPLKSLNYKVISLCKMADKFGINIYSSLTGFWSDPEISFTPPLKMAISSGVFFKGAIHWYSAHYSICFDVESQCLITIPMASGMENQDDLVVRYLGESRGHLHLILLDMVDAKYNILKMEDDCTGWSVKYFVNFYDIQRAIPRLVGFFWPLSIIQDEKEEDLMIMLFQSGSVMSYNLKHRTAKEFKRLEPYGIMPILKFIKGYPSSEQQHGLGFFQYFESLSSV</sequence>
<keyword evidence="2" id="KW-1185">Reference proteome</keyword>
<dbReference type="Proteomes" id="UP000828941">
    <property type="component" value="Chromosome 1"/>
</dbReference>
<evidence type="ECO:0000313" key="1">
    <source>
        <dbReference type="EMBL" id="KAI4356941.1"/>
    </source>
</evidence>
<gene>
    <name evidence="1" type="ORF">L6164_000921</name>
</gene>
<proteinExistence type="predicted"/>
<accession>A0ACB9QAP7</accession>